<evidence type="ECO:0000256" key="14">
    <source>
        <dbReference type="PIRSR" id="PIRSR000099-1"/>
    </source>
</evidence>
<accession>A0A5C8UT35</accession>
<proteinExistence type="inferred from homology"/>
<evidence type="ECO:0000256" key="2">
    <source>
        <dbReference type="ARBA" id="ARBA00004940"/>
    </source>
</evidence>
<dbReference type="HAMAP" id="MF_01024">
    <property type="entry name" value="HisD"/>
    <property type="match status" value="1"/>
</dbReference>
<comment type="caution">
    <text evidence="12">Lacks conserved residue(s) required for the propagation of feature annotation.</text>
</comment>
<comment type="caution">
    <text evidence="18">The sequence shown here is derived from an EMBL/GenBank/DDBJ whole genome shotgun (WGS) entry which is preliminary data.</text>
</comment>
<evidence type="ECO:0000256" key="1">
    <source>
        <dbReference type="ARBA" id="ARBA00003850"/>
    </source>
</evidence>
<dbReference type="Gene3D" id="1.20.5.1300">
    <property type="match status" value="1"/>
</dbReference>
<evidence type="ECO:0000256" key="12">
    <source>
        <dbReference type="HAMAP-Rule" id="MF_01024"/>
    </source>
</evidence>
<comment type="catalytic activity">
    <reaction evidence="11 12">
        <text>L-histidinol + 2 NAD(+) + H2O = L-histidine + 2 NADH + 3 H(+)</text>
        <dbReference type="Rhea" id="RHEA:20641"/>
        <dbReference type="ChEBI" id="CHEBI:15377"/>
        <dbReference type="ChEBI" id="CHEBI:15378"/>
        <dbReference type="ChEBI" id="CHEBI:57540"/>
        <dbReference type="ChEBI" id="CHEBI:57595"/>
        <dbReference type="ChEBI" id="CHEBI:57699"/>
        <dbReference type="ChEBI" id="CHEBI:57945"/>
        <dbReference type="EC" id="1.1.1.23"/>
    </reaction>
</comment>
<evidence type="ECO:0000256" key="15">
    <source>
        <dbReference type="PIRSR" id="PIRSR000099-3"/>
    </source>
</evidence>
<feature type="binding site" evidence="12 16">
    <location>
        <position position="266"/>
    </location>
    <ligand>
        <name>Zn(2+)</name>
        <dbReference type="ChEBI" id="CHEBI:29105"/>
    </ligand>
</feature>
<dbReference type="PANTHER" id="PTHR21256:SF2">
    <property type="entry name" value="HISTIDINE BIOSYNTHESIS TRIFUNCTIONAL PROTEIN"/>
    <property type="match status" value="1"/>
</dbReference>
<keyword evidence="12" id="KW-0028">Amino-acid biosynthesis</keyword>
<dbReference type="UniPathway" id="UPA00031">
    <property type="reaction ID" value="UER00014"/>
</dbReference>
<comment type="pathway">
    <text evidence="2 12">Amino-acid biosynthesis; L-histidine biosynthesis; L-histidine from 5-phospho-alpha-D-ribose 1-diphosphate: step 9/9.</text>
</comment>
<dbReference type="PIRSF" id="PIRSF000099">
    <property type="entry name" value="Histidinol_dh"/>
    <property type="match status" value="1"/>
</dbReference>
<feature type="binding site" evidence="12 15">
    <location>
        <position position="266"/>
    </location>
    <ligand>
        <name>substrate</name>
    </ligand>
</feature>
<dbReference type="InterPro" id="IPR022695">
    <property type="entry name" value="Histidinol_DH_monofunct"/>
</dbReference>
<sequence length="436" mass="45485">MIQTIDLRGLKPSRAELLDLIPRSLTDVSAATAIASELIDDVRRRGAAALIDQATRLDGVRPDRVRLDVATVSAAVRGLRPDVRDALEEAIDRVRAASRAQLPTPTVTRLGPGAEVIQRWSPVRRVGLYVPGGKAVYPSSVVMNVVPAQIAGVSSIALASPPQREFGGSVHPTILGAAGLLGIDEVYAMGGAGAIGAFAWGVAELGLDPVQVITGPGNVYVAAAKRLVRGQVGIDSEAGPTEILVIADATADAFLVASDLLSQAEHDELAAAVLVTDSPELAARVRAELERLAPLTAHRARVDTALRGQQSAVVLVDDLPAAAAFSNVYGPEHLEIQTAEPDAVLDLIESAGAIFLGENSPVSLGDYLAGSNHVLPTGGQARFTPGLGAYTFLRPQQVIRYDREALRAVEAGIVALATAEDLPAHAAAVTARFSER</sequence>
<feature type="binding site" evidence="12 15">
    <location>
        <position position="420"/>
    </location>
    <ligand>
        <name>substrate</name>
    </ligand>
</feature>
<dbReference type="InterPro" id="IPR016161">
    <property type="entry name" value="Ald_DH/histidinol_DH"/>
</dbReference>
<dbReference type="GO" id="GO:0051287">
    <property type="term" value="F:NAD binding"/>
    <property type="evidence" value="ECO:0007669"/>
    <property type="project" value="InterPro"/>
</dbReference>
<reference evidence="18 19" key="1">
    <citation type="submission" date="2019-08" db="EMBL/GenBank/DDBJ databases">
        <title>Bacterial whole genome sequence for Glaciihabitans sp. CHu50b-6-2.</title>
        <authorList>
            <person name="Jin L."/>
        </authorList>
    </citation>
    <scope>NUCLEOTIDE SEQUENCE [LARGE SCALE GENOMIC DNA]</scope>
    <source>
        <strain evidence="18 19">CHu50b-6-2</strain>
    </source>
</reference>
<keyword evidence="10 12" id="KW-0368">Histidine biosynthesis</keyword>
<organism evidence="18 19">
    <name type="scientific">Lacisediminihabitans profunda</name>
    <dbReference type="NCBI Taxonomy" id="2594790"/>
    <lineage>
        <taxon>Bacteria</taxon>
        <taxon>Bacillati</taxon>
        <taxon>Actinomycetota</taxon>
        <taxon>Actinomycetes</taxon>
        <taxon>Micrococcales</taxon>
        <taxon>Microbacteriaceae</taxon>
        <taxon>Lacisediminihabitans</taxon>
    </lineage>
</organism>
<keyword evidence="9 12" id="KW-0520">NAD</keyword>
<dbReference type="CDD" id="cd06572">
    <property type="entry name" value="Histidinol_dh"/>
    <property type="match status" value="1"/>
</dbReference>
<evidence type="ECO:0000313" key="18">
    <source>
        <dbReference type="EMBL" id="TXN30698.1"/>
    </source>
</evidence>
<dbReference type="AlphaFoldDB" id="A0A5C8UT35"/>
<evidence type="ECO:0000256" key="17">
    <source>
        <dbReference type="RuleBase" id="RU004175"/>
    </source>
</evidence>
<dbReference type="InterPro" id="IPR001692">
    <property type="entry name" value="Histidinol_DH_CS"/>
</dbReference>
<evidence type="ECO:0000256" key="16">
    <source>
        <dbReference type="PIRSR" id="PIRSR000099-4"/>
    </source>
</evidence>
<dbReference type="PRINTS" id="PR00083">
    <property type="entry name" value="HOLDHDRGNASE"/>
</dbReference>
<feature type="binding site" evidence="12 15">
    <location>
        <position position="366"/>
    </location>
    <ligand>
        <name>substrate</name>
    </ligand>
</feature>
<keyword evidence="6 12" id="KW-0479">Metal-binding</keyword>
<evidence type="ECO:0000256" key="11">
    <source>
        <dbReference type="ARBA" id="ARBA00049489"/>
    </source>
</evidence>
<feature type="binding site" evidence="12 15">
    <location>
        <position position="263"/>
    </location>
    <ligand>
        <name>substrate</name>
    </ligand>
</feature>
<evidence type="ECO:0000256" key="9">
    <source>
        <dbReference type="ARBA" id="ARBA00023027"/>
    </source>
</evidence>
<dbReference type="GO" id="GO:0005829">
    <property type="term" value="C:cytosol"/>
    <property type="evidence" value="ECO:0007669"/>
    <property type="project" value="TreeGrafter"/>
</dbReference>
<keyword evidence="19" id="KW-1185">Reference proteome</keyword>
<feature type="binding site" evidence="12 15">
    <location>
        <position position="241"/>
    </location>
    <ligand>
        <name>substrate</name>
    </ligand>
</feature>
<evidence type="ECO:0000256" key="3">
    <source>
        <dbReference type="ARBA" id="ARBA00010178"/>
    </source>
</evidence>
<feature type="binding site" evidence="12 15">
    <location>
        <position position="333"/>
    </location>
    <ligand>
        <name>substrate</name>
    </ligand>
</feature>
<evidence type="ECO:0000256" key="6">
    <source>
        <dbReference type="ARBA" id="ARBA00022723"/>
    </source>
</evidence>
<dbReference type="SUPFAM" id="SSF53720">
    <property type="entry name" value="ALDH-like"/>
    <property type="match status" value="1"/>
</dbReference>
<feature type="active site" description="Proton acceptor" evidence="12 14">
    <location>
        <position position="332"/>
    </location>
</feature>
<evidence type="ECO:0000256" key="4">
    <source>
        <dbReference type="ARBA" id="ARBA00012965"/>
    </source>
</evidence>
<dbReference type="Gene3D" id="3.40.50.1980">
    <property type="entry name" value="Nitrogenase molybdenum iron protein domain"/>
    <property type="match status" value="2"/>
</dbReference>
<gene>
    <name evidence="12 18" type="primary">hisD</name>
    <name evidence="18" type="ORF">FVP33_09320</name>
</gene>
<evidence type="ECO:0000256" key="7">
    <source>
        <dbReference type="ARBA" id="ARBA00022833"/>
    </source>
</evidence>
<dbReference type="PROSITE" id="PS00611">
    <property type="entry name" value="HISOL_DEHYDROGENASE"/>
    <property type="match status" value="1"/>
</dbReference>
<dbReference type="InterPro" id="IPR012131">
    <property type="entry name" value="Hstdl_DH"/>
</dbReference>
<feature type="binding site" evidence="12 15">
    <location>
        <position position="425"/>
    </location>
    <ligand>
        <name>substrate</name>
    </ligand>
</feature>
<dbReference type="FunFam" id="3.40.50.1980:FF:000001">
    <property type="entry name" value="Histidinol dehydrogenase"/>
    <property type="match status" value="1"/>
</dbReference>
<dbReference type="NCBIfam" id="TIGR00069">
    <property type="entry name" value="hisD"/>
    <property type="match status" value="1"/>
</dbReference>
<dbReference type="Pfam" id="PF00815">
    <property type="entry name" value="Histidinol_dh"/>
    <property type="match status" value="1"/>
</dbReference>
<feature type="binding site" evidence="12 16">
    <location>
        <position position="366"/>
    </location>
    <ligand>
        <name>Zn(2+)</name>
        <dbReference type="ChEBI" id="CHEBI:29105"/>
    </ligand>
</feature>
<dbReference type="PANTHER" id="PTHR21256">
    <property type="entry name" value="HISTIDINOL DEHYDROGENASE HDH"/>
    <property type="match status" value="1"/>
</dbReference>
<name>A0A5C8UT35_9MICO</name>
<dbReference type="GO" id="GO:0004399">
    <property type="term" value="F:histidinol dehydrogenase activity"/>
    <property type="evidence" value="ECO:0007669"/>
    <property type="project" value="UniProtKB-UniRule"/>
</dbReference>
<evidence type="ECO:0000313" key="19">
    <source>
        <dbReference type="Proteomes" id="UP000321379"/>
    </source>
</evidence>
<feature type="binding site" evidence="12 16">
    <location>
        <position position="263"/>
    </location>
    <ligand>
        <name>Zn(2+)</name>
        <dbReference type="ChEBI" id="CHEBI:29105"/>
    </ligand>
</feature>
<keyword evidence="7 12" id="KW-0862">Zinc</keyword>
<comment type="cofactor">
    <cofactor evidence="12 16">
        <name>Zn(2+)</name>
        <dbReference type="ChEBI" id="CHEBI:29105"/>
    </cofactor>
    <text evidence="12 16">Binds 1 zinc ion per subunit.</text>
</comment>
<evidence type="ECO:0000256" key="10">
    <source>
        <dbReference type="ARBA" id="ARBA00023102"/>
    </source>
</evidence>
<evidence type="ECO:0000256" key="5">
    <source>
        <dbReference type="ARBA" id="ARBA00016531"/>
    </source>
</evidence>
<keyword evidence="8 12" id="KW-0560">Oxidoreductase</keyword>
<dbReference type="EMBL" id="VRMG01000006">
    <property type="protein sequence ID" value="TXN30698.1"/>
    <property type="molecule type" value="Genomic_DNA"/>
</dbReference>
<dbReference type="Proteomes" id="UP000321379">
    <property type="component" value="Unassembled WGS sequence"/>
</dbReference>
<dbReference type="EC" id="1.1.1.23" evidence="4 12"/>
<evidence type="ECO:0000256" key="8">
    <source>
        <dbReference type="ARBA" id="ARBA00023002"/>
    </source>
</evidence>
<evidence type="ECO:0000256" key="13">
    <source>
        <dbReference type="PIRNR" id="PIRNR000099"/>
    </source>
</evidence>
<comment type="function">
    <text evidence="1 12">Catalyzes the sequential NAD-dependent oxidations of L-histidinol to L-histidinaldehyde and then to L-histidine.</text>
</comment>
<comment type="similarity">
    <text evidence="3 12 13 17">Belongs to the histidinol dehydrogenase family.</text>
</comment>
<feature type="binding site" evidence="12 16">
    <location>
        <position position="425"/>
    </location>
    <ligand>
        <name>Zn(2+)</name>
        <dbReference type="ChEBI" id="CHEBI:29105"/>
    </ligand>
</feature>
<dbReference type="GO" id="GO:0008270">
    <property type="term" value="F:zinc ion binding"/>
    <property type="evidence" value="ECO:0007669"/>
    <property type="project" value="UniProtKB-UniRule"/>
</dbReference>
<feature type="active site" description="Proton acceptor" evidence="12 14">
    <location>
        <position position="333"/>
    </location>
</feature>
<dbReference type="GO" id="GO:0000105">
    <property type="term" value="P:L-histidine biosynthetic process"/>
    <property type="evidence" value="ECO:0007669"/>
    <property type="project" value="UniProtKB-UniRule"/>
</dbReference>
<protein>
    <recommendedName>
        <fullName evidence="5 12">Histidinol dehydrogenase</fullName>
        <shortName evidence="12">HDH</shortName>
        <ecNumber evidence="4 12">1.1.1.23</ecNumber>
    </recommendedName>
</protein>
<dbReference type="RefSeq" id="WP_147783380.1">
    <property type="nucleotide sequence ID" value="NZ_VRMG01000006.1"/>
</dbReference>